<feature type="repeat" description="PPR" evidence="2">
    <location>
        <begin position="108"/>
        <end position="142"/>
    </location>
</feature>
<dbReference type="PROSITE" id="PS51375">
    <property type="entry name" value="PPR"/>
    <property type="match status" value="2"/>
</dbReference>
<gene>
    <name evidence="3" type="ORF">GSMUA_05420.1</name>
</gene>
<dbReference type="PANTHER" id="PTHR47926:SF540">
    <property type="entry name" value="PENTATRICOPEPTIDE REPEAT-CONTAINING PROTEIN"/>
    <property type="match status" value="1"/>
</dbReference>
<dbReference type="InterPro" id="IPR002885">
    <property type="entry name" value="PPR_rpt"/>
</dbReference>
<reference evidence="3" key="1">
    <citation type="submission" date="2021-03" db="EMBL/GenBank/DDBJ databases">
        <authorList>
            <consortium name="Genoscope - CEA"/>
            <person name="William W."/>
        </authorList>
    </citation>
    <scope>NUCLEOTIDE SEQUENCE</scope>
    <source>
        <strain evidence="3">Doubled-haploid Pahang</strain>
    </source>
</reference>
<evidence type="ECO:0000256" key="1">
    <source>
        <dbReference type="ARBA" id="ARBA00022737"/>
    </source>
</evidence>
<organism evidence="3">
    <name type="scientific">Musa acuminata subsp. malaccensis</name>
    <name type="common">Wild banana</name>
    <name type="synonym">Musa malaccensis</name>
    <dbReference type="NCBI Taxonomy" id="214687"/>
    <lineage>
        <taxon>Eukaryota</taxon>
        <taxon>Viridiplantae</taxon>
        <taxon>Streptophyta</taxon>
        <taxon>Embryophyta</taxon>
        <taxon>Tracheophyta</taxon>
        <taxon>Spermatophyta</taxon>
        <taxon>Magnoliopsida</taxon>
        <taxon>Liliopsida</taxon>
        <taxon>Zingiberales</taxon>
        <taxon>Musaceae</taxon>
        <taxon>Musa</taxon>
    </lineage>
</organism>
<dbReference type="InterPro" id="IPR046960">
    <property type="entry name" value="PPR_At4g14850-like_plant"/>
</dbReference>
<dbReference type="NCBIfam" id="TIGR00756">
    <property type="entry name" value="PPR"/>
    <property type="match status" value="3"/>
</dbReference>
<dbReference type="GO" id="GO:0099402">
    <property type="term" value="P:plant organ development"/>
    <property type="evidence" value="ECO:0007669"/>
    <property type="project" value="UniProtKB-ARBA"/>
</dbReference>
<dbReference type="InterPro" id="IPR011990">
    <property type="entry name" value="TPR-like_helical_dom_sf"/>
</dbReference>
<accession>A0A8D7BCT7</accession>
<proteinExistence type="predicted"/>
<dbReference type="GO" id="GO:0009451">
    <property type="term" value="P:RNA modification"/>
    <property type="evidence" value="ECO:0007669"/>
    <property type="project" value="InterPro"/>
</dbReference>
<dbReference type="AlphaFoldDB" id="A0A8D7BCT7"/>
<evidence type="ECO:0000256" key="2">
    <source>
        <dbReference type="PROSITE-ProRule" id="PRU00708"/>
    </source>
</evidence>
<dbReference type="GO" id="GO:0003723">
    <property type="term" value="F:RNA binding"/>
    <property type="evidence" value="ECO:0007669"/>
    <property type="project" value="InterPro"/>
</dbReference>
<feature type="repeat" description="PPR" evidence="2">
    <location>
        <begin position="5"/>
        <end position="40"/>
    </location>
</feature>
<dbReference type="Gene3D" id="1.25.40.10">
    <property type="entry name" value="Tetratricopeptide repeat domain"/>
    <property type="match status" value="2"/>
</dbReference>
<name>A0A8D7BCT7_MUSAM</name>
<sequence>MTSKNVVVCTAMVAGYVKNGENVESLKLFQEMTLRDGTMPNKITMVTILPAVGSLASLVEGKQIHGCAIRLGLNSETSLNNALIDMYSKCGTMPRARCIFDDESWKKDVISWSSMISCYGIHGKGDQAITFFRKLSSVNFKLNYITSLAILSACARGGLAMEGLEICNSLVKNHAVMPTVEICSCMVDMLGRAGQLHHALDFINSMPIAPPLVFGVLFLVIQ</sequence>
<dbReference type="PANTHER" id="PTHR47926">
    <property type="entry name" value="PENTATRICOPEPTIDE REPEAT-CONTAINING PROTEIN"/>
    <property type="match status" value="1"/>
</dbReference>
<dbReference type="FunFam" id="1.25.40.10:FF:000158">
    <property type="entry name" value="pentatricopeptide repeat-containing protein At2g33680"/>
    <property type="match status" value="1"/>
</dbReference>
<protein>
    <submittedName>
        <fullName evidence="3">(wild Malaysian banana) hypothetical protein</fullName>
    </submittedName>
</protein>
<keyword evidence="1" id="KW-0677">Repeat</keyword>
<dbReference type="Pfam" id="PF01535">
    <property type="entry name" value="PPR"/>
    <property type="match status" value="4"/>
</dbReference>
<dbReference type="EMBL" id="HG996475">
    <property type="protein sequence ID" value="CAG1865086.1"/>
    <property type="molecule type" value="Genomic_DNA"/>
</dbReference>
<evidence type="ECO:0000313" key="3">
    <source>
        <dbReference type="EMBL" id="CAG1865086.1"/>
    </source>
</evidence>